<reference evidence="6" key="1">
    <citation type="journal article" date="2019" name="Int. J. Syst. Evol. Microbiol.">
        <title>The Global Catalogue of Microorganisms (GCM) 10K type strain sequencing project: providing services to taxonomists for standard genome sequencing and annotation.</title>
        <authorList>
            <consortium name="The Broad Institute Genomics Platform"/>
            <consortium name="The Broad Institute Genome Sequencing Center for Infectious Disease"/>
            <person name="Wu L."/>
            <person name="Ma J."/>
        </authorList>
    </citation>
    <scope>NUCLEOTIDE SEQUENCE [LARGE SCALE GENOMIC DNA]</scope>
    <source>
        <strain evidence="6">JCM 17326</strain>
    </source>
</reference>
<dbReference type="InterPro" id="IPR032783">
    <property type="entry name" value="AraC_lig"/>
</dbReference>
<dbReference type="InterPro" id="IPR018060">
    <property type="entry name" value="HTH_AraC"/>
</dbReference>
<dbReference type="InterPro" id="IPR018062">
    <property type="entry name" value="HTH_AraC-typ_CS"/>
</dbReference>
<dbReference type="InterPro" id="IPR050204">
    <property type="entry name" value="AraC_XylS_family_regulators"/>
</dbReference>
<protein>
    <submittedName>
        <fullName evidence="5">AraC family transcriptional regulator</fullName>
    </submittedName>
</protein>
<dbReference type="Gene3D" id="1.10.10.60">
    <property type="entry name" value="Homeodomain-like"/>
    <property type="match status" value="2"/>
</dbReference>
<gene>
    <name evidence="5" type="ORF">GCM10022419_124210</name>
</gene>
<dbReference type="PANTHER" id="PTHR46796:SF13">
    <property type="entry name" value="HTH-TYPE TRANSCRIPTIONAL ACTIVATOR RHAS"/>
    <property type="match status" value="1"/>
</dbReference>
<dbReference type="InterPro" id="IPR009057">
    <property type="entry name" value="Homeodomain-like_sf"/>
</dbReference>
<keyword evidence="6" id="KW-1185">Reference proteome</keyword>
<dbReference type="PROSITE" id="PS00041">
    <property type="entry name" value="HTH_ARAC_FAMILY_1"/>
    <property type="match status" value="1"/>
</dbReference>
<evidence type="ECO:0000256" key="1">
    <source>
        <dbReference type="ARBA" id="ARBA00023015"/>
    </source>
</evidence>
<sequence length="304" mass="32265">MTGLMDGVRARGALFGQAVLDPPWSLRFAAGAPLTLITMVRQRAWLVPAAGPPVPLGTGDVAVVRGPEPFTVADDPALANDAPPRHVVTAADYCDPAAVPLAARTCGARQDGAALLLGGAYDGAGVTERLLRALPEVLVVAGGDRHRPLLDLVAGEVTRDVPGQQVVLDRLLDVMLGATLRSWFDRPGGTVPEWHRAMGDPVVDQALRLLHDDPAHPWTVASLAARTGVSRAAFARRFTARVGEPPMRYLAGWRIALAADLLRESDATVSAIARRVGYANAFALSVAFKRIHGITPTERRSRAS</sequence>
<keyword evidence="1" id="KW-0805">Transcription regulation</keyword>
<dbReference type="RefSeq" id="WP_425570668.1">
    <property type="nucleotide sequence ID" value="NZ_BAABDQ010000056.1"/>
</dbReference>
<dbReference type="EMBL" id="BAABDQ010000056">
    <property type="protein sequence ID" value="GAA3617856.1"/>
    <property type="molecule type" value="Genomic_DNA"/>
</dbReference>
<evidence type="ECO:0000256" key="2">
    <source>
        <dbReference type="ARBA" id="ARBA00023125"/>
    </source>
</evidence>
<dbReference type="PANTHER" id="PTHR46796">
    <property type="entry name" value="HTH-TYPE TRANSCRIPTIONAL ACTIVATOR RHAS-RELATED"/>
    <property type="match status" value="1"/>
</dbReference>
<evidence type="ECO:0000313" key="6">
    <source>
        <dbReference type="Proteomes" id="UP001500630"/>
    </source>
</evidence>
<organism evidence="5 6">
    <name type="scientific">Nonomuraea rosea</name>
    <dbReference type="NCBI Taxonomy" id="638574"/>
    <lineage>
        <taxon>Bacteria</taxon>
        <taxon>Bacillati</taxon>
        <taxon>Actinomycetota</taxon>
        <taxon>Actinomycetes</taxon>
        <taxon>Streptosporangiales</taxon>
        <taxon>Streptosporangiaceae</taxon>
        <taxon>Nonomuraea</taxon>
    </lineage>
</organism>
<dbReference type="Pfam" id="PF12833">
    <property type="entry name" value="HTH_18"/>
    <property type="match status" value="1"/>
</dbReference>
<evidence type="ECO:0000259" key="4">
    <source>
        <dbReference type="PROSITE" id="PS01124"/>
    </source>
</evidence>
<dbReference type="Pfam" id="PF12852">
    <property type="entry name" value="Cupin_6"/>
    <property type="match status" value="1"/>
</dbReference>
<keyword evidence="3" id="KW-0804">Transcription</keyword>
<evidence type="ECO:0000313" key="5">
    <source>
        <dbReference type="EMBL" id="GAA3617856.1"/>
    </source>
</evidence>
<comment type="caution">
    <text evidence="5">The sequence shown here is derived from an EMBL/GenBank/DDBJ whole genome shotgun (WGS) entry which is preliminary data.</text>
</comment>
<feature type="domain" description="HTH araC/xylS-type" evidence="4">
    <location>
        <begin position="204"/>
        <end position="302"/>
    </location>
</feature>
<dbReference type="Proteomes" id="UP001500630">
    <property type="component" value="Unassembled WGS sequence"/>
</dbReference>
<dbReference type="PROSITE" id="PS01124">
    <property type="entry name" value="HTH_ARAC_FAMILY_2"/>
    <property type="match status" value="1"/>
</dbReference>
<keyword evidence="2" id="KW-0238">DNA-binding</keyword>
<dbReference type="SUPFAM" id="SSF46689">
    <property type="entry name" value="Homeodomain-like"/>
    <property type="match status" value="2"/>
</dbReference>
<name>A0ABP6ZVA1_9ACTN</name>
<evidence type="ECO:0000256" key="3">
    <source>
        <dbReference type="ARBA" id="ARBA00023163"/>
    </source>
</evidence>
<dbReference type="SMART" id="SM00342">
    <property type="entry name" value="HTH_ARAC"/>
    <property type="match status" value="1"/>
</dbReference>
<proteinExistence type="predicted"/>
<accession>A0ABP6ZVA1</accession>